<reference evidence="1" key="1">
    <citation type="journal article" date="2020" name="Stud. Mycol.">
        <title>101 Dothideomycetes genomes: a test case for predicting lifestyles and emergence of pathogens.</title>
        <authorList>
            <person name="Haridas S."/>
            <person name="Albert R."/>
            <person name="Binder M."/>
            <person name="Bloem J."/>
            <person name="Labutti K."/>
            <person name="Salamov A."/>
            <person name="Andreopoulos B."/>
            <person name="Baker S."/>
            <person name="Barry K."/>
            <person name="Bills G."/>
            <person name="Bluhm B."/>
            <person name="Cannon C."/>
            <person name="Castanera R."/>
            <person name="Culley D."/>
            <person name="Daum C."/>
            <person name="Ezra D."/>
            <person name="Gonzalez J."/>
            <person name="Henrissat B."/>
            <person name="Kuo A."/>
            <person name="Liang C."/>
            <person name="Lipzen A."/>
            <person name="Lutzoni F."/>
            <person name="Magnuson J."/>
            <person name="Mondo S."/>
            <person name="Nolan M."/>
            <person name="Ohm R."/>
            <person name="Pangilinan J."/>
            <person name="Park H.-J."/>
            <person name="Ramirez L."/>
            <person name="Alfaro M."/>
            <person name="Sun H."/>
            <person name="Tritt A."/>
            <person name="Yoshinaga Y."/>
            <person name="Zwiers L.-H."/>
            <person name="Turgeon B."/>
            <person name="Goodwin S."/>
            <person name="Spatafora J."/>
            <person name="Crous P."/>
            <person name="Grigoriev I."/>
        </authorList>
    </citation>
    <scope>NUCLEOTIDE SEQUENCE</scope>
    <source>
        <strain evidence="1">CBS 122367</strain>
    </source>
</reference>
<sequence length="340" mass="38701">MTIWWKATDDSKWACSEFCNAALTPLAYSACKSENPEDPENTMGAGGVINVGCGIYSYHIMSPKHKDATIWCRGHELIAPKYYKVSDGDKSMEAGIEEWCNDIDGKTLGKRSGTENVWQGHGITKFGISNRDSFWLRANLNDCGELEKIQNQDWSHGYRASIDCIDYQIDLSESVWDGSPPWNEEPAFPAPERLSSKGPGPAHQPVCYPKNAVGDRPLTNEELEPALDAYCKDGTDIRGYSKYWEYMFSYPPKGERQFSENDDLTMHLQLGSETVNNGAPELYDNMGWWKGYDWKLGRDDCKYAFRKFLYDCNNVEGKFIGGTYTYRCVTYKIYDVNIEH</sequence>
<dbReference type="EMBL" id="MU005640">
    <property type="protein sequence ID" value="KAF2676065.1"/>
    <property type="molecule type" value="Genomic_DNA"/>
</dbReference>
<dbReference type="Proteomes" id="UP000799291">
    <property type="component" value="Unassembled WGS sequence"/>
</dbReference>
<keyword evidence="2" id="KW-1185">Reference proteome</keyword>
<protein>
    <submittedName>
        <fullName evidence="1">Uncharacterized protein</fullName>
    </submittedName>
</protein>
<evidence type="ECO:0000313" key="2">
    <source>
        <dbReference type="Proteomes" id="UP000799291"/>
    </source>
</evidence>
<name>A0A6G1ID59_9PLEO</name>
<dbReference type="AlphaFoldDB" id="A0A6G1ID59"/>
<gene>
    <name evidence="1" type="ORF">K458DRAFT_397313</name>
</gene>
<accession>A0A6G1ID59</accession>
<dbReference type="OrthoDB" id="3687237at2759"/>
<proteinExistence type="predicted"/>
<organism evidence="1 2">
    <name type="scientific">Lentithecium fluviatile CBS 122367</name>
    <dbReference type="NCBI Taxonomy" id="1168545"/>
    <lineage>
        <taxon>Eukaryota</taxon>
        <taxon>Fungi</taxon>
        <taxon>Dikarya</taxon>
        <taxon>Ascomycota</taxon>
        <taxon>Pezizomycotina</taxon>
        <taxon>Dothideomycetes</taxon>
        <taxon>Pleosporomycetidae</taxon>
        <taxon>Pleosporales</taxon>
        <taxon>Massarineae</taxon>
        <taxon>Lentitheciaceae</taxon>
        <taxon>Lentithecium</taxon>
    </lineage>
</organism>
<evidence type="ECO:0000313" key="1">
    <source>
        <dbReference type="EMBL" id="KAF2676065.1"/>
    </source>
</evidence>